<feature type="binding site" evidence="1">
    <location>
        <position position="66"/>
    </location>
    <ligand>
        <name>ATP</name>
        <dbReference type="ChEBI" id="CHEBI:30616"/>
    </ligand>
</feature>
<gene>
    <name evidence="3" type="ORF">RirG_120240</name>
</gene>
<proteinExistence type="predicted"/>
<dbReference type="GO" id="GO:0004674">
    <property type="term" value="F:protein serine/threonine kinase activity"/>
    <property type="evidence" value="ECO:0007669"/>
    <property type="project" value="TreeGrafter"/>
</dbReference>
<accession>A0A015JB94</accession>
<dbReference type="HOGENOM" id="CLU_000288_7_12_1"/>
<dbReference type="Pfam" id="PF07714">
    <property type="entry name" value="PK_Tyr_Ser-Thr"/>
    <property type="match status" value="1"/>
</dbReference>
<evidence type="ECO:0000313" key="3">
    <source>
        <dbReference type="EMBL" id="EXX66802.1"/>
    </source>
</evidence>
<dbReference type="EMBL" id="JEMT01018291">
    <property type="protein sequence ID" value="EXX66802.1"/>
    <property type="molecule type" value="Genomic_DNA"/>
</dbReference>
<organism evidence="3 4">
    <name type="scientific">Rhizophagus irregularis (strain DAOM 197198w)</name>
    <name type="common">Glomus intraradices</name>
    <dbReference type="NCBI Taxonomy" id="1432141"/>
    <lineage>
        <taxon>Eukaryota</taxon>
        <taxon>Fungi</taxon>
        <taxon>Fungi incertae sedis</taxon>
        <taxon>Mucoromycota</taxon>
        <taxon>Glomeromycotina</taxon>
        <taxon>Glomeromycetes</taxon>
        <taxon>Glomerales</taxon>
        <taxon>Glomeraceae</taxon>
        <taxon>Rhizophagus</taxon>
    </lineage>
</organism>
<evidence type="ECO:0000313" key="4">
    <source>
        <dbReference type="Proteomes" id="UP000022910"/>
    </source>
</evidence>
<reference evidence="3 4" key="1">
    <citation type="submission" date="2014-02" db="EMBL/GenBank/DDBJ databases">
        <title>Single nucleus genome sequencing reveals high similarity among nuclei of an endomycorrhizal fungus.</title>
        <authorList>
            <person name="Lin K."/>
            <person name="Geurts R."/>
            <person name="Zhang Z."/>
            <person name="Limpens E."/>
            <person name="Saunders D.G."/>
            <person name="Mu D."/>
            <person name="Pang E."/>
            <person name="Cao H."/>
            <person name="Cha H."/>
            <person name="Lin T."/>
            <person name="Zhou Q."/>
            <person name="Shang Y."/>
            <person name="Li Y."/>
            <person name="Ivanov S."/>
            <person name="Sharma T."/>
            <person name="Velzen R.V."/>
            <person name="Ruijter N.D."/>
            <person name="Aanen D.K."/>
            <person name="Win J."/>
            <person name="Kamoun S."/>
            <person name="Bisseling T."/>
            <person name="Huang S."/>
        </authorList>
    </citation>
    <scope>NUCLEOTIDE SEQUENCE [LARGE SCALE GENOMIC DNA]</scope>
    <source>
        <strain evidence="4">DAOM197198w</strain>
    </source>
</reference>
<dbReference type="InterPro" id="IPR011009">
    <property type="entry name" value="Kinase-like_dom_sf"/>
</dbReference>
<name>A0A015JB94_RHIIW</name>
<dbReference type="InterPro" id="IPR017441">
    <property type="entry name" value="Protein_kinase_ATP_BS"/>
</dbReference>
<dbReference type="InterPro" id="IPR000719">
    <property type="entry name" value="Prot_kinase_dom"/>
</dbReference>
<dbReference type="SUPFAM" id="SSF81901">
    <property type="entry name" value="HCP-like"/>
    <property type="match status" value="1"/>
</dbReference>
<dbReference type="InterPro" id="IPR006597">
    <property type="entry name" value="Sel1-like"/>
</dbReference>
<comment type="caution">
    <text evidence="3">The sequence shown here is derived from an EMBL/GenBank/DDBJ whole genome shotgun (WGS) entry which is preliminary data.</text>
</comment>
<keyword evidence="1" id="KW-0547">Nucleotide-binding</keyword>
<dbReference type="PRINTS" id="PR00109">
    <property type="entry name" value="TYRKINASE"/>
</dbReference>
<dbReference type="Gene3D" id="1.25.40.10">
    <property type="entry name" value="Tetratricopeptide repeat domain"/>
    <property type="match status" value="2"/>
</dbReference>
<dbReference type="AlphaFoldDB" id="A0A015JB94"/>
<dbReference type="PROSITE" id="PS00107">
    <property type="entry name" value="PROTEIN_KINASE_ATP"/>
    <property type="match status" value="1"/>
</dbReference>
<keyword evidence="1" id="KW-0067">ATP-binding</keyword>
<dbReference type="STRING" id="1432141.A0A015JB94"/>
<keyword evidence="4" id="KW-1185">Reference proteome</keyword>
<dbReference type="InterPro" id="IPR011990">
    <property type="entry name" value="TPR-like_helical_dom_sf"/>
</dbReference>
<dbReference type="PROSITE" id="PS50011">
    <property type="entry name" value="PROTEIN_KINASE_DOM"/>
    <property type="match status" value="1"/>
</dbReference>
<protein>
    <submittedName>
        <fullName evidence="3">Cdc15p</fullName>
    </submittedName>
</protein>
<dbReference type="Gene3D" id="1.10.510.10">
    <property type="entry name" value="Transferase(Phosphotransferase) domain 1"/>
    <property type="match status" value="1"/>
</dbReference>
<evidence type="ECO:0000259" key="2">
    <source>
        <dbReference type="PROSITE" id="PS50011"/>
    </source>
</evidence>
<sequence length="604" mass="69648">MSDNEKMQTSENTNEWINWIEEAIVKEHLKFYEYNLFSNFLKIGAGGFGKVYRANWKNLEKQLALKSFFNLDNITVKEIVRELKIQREVDFHDNIIRCHGITKFESENHDNGINYMLVMEYADGGSLRNYLKNNFSKLTWNNKYLMAYQLASAVSCLHVEGVVHRDLHSSNILVHQNVIKLADFGLSKRIGASSNFQSKLFGMVPYVDPKSFSRRRNNNNQMYSLNEKSDVYSIGVLLWELSSGQPPFYADGEHYDVGLIYDISQGHREIAVPDTPNKYVKIYTKCWDGEPDNRPTIFQVVDWLKAIITKTDIIIENPQVSKNQKFKEAPSSINNSESQGELSQLINNFNKMNTKEIDTTVKSDKQEKFSSEINFNSIVDEINDLIFKLYNKGIGWKLAKDQVIDYFNNHNINLQEIYNWLLNNQNNSNSIFLLGYFYYRGIETSKNRERAFNLFIIASEQDHIIAQYFAGYCYFSGTIKNEKLAFEYFEKSANKNFSRGQSEIGYFYGHGIAASNGNIIAIWNLGLCYENGIGVEKDYNEAFKLYKQLAEEGDLDGLAMLGYCYSYGIGTNINKQKAFELYQKSANLGDETAQYSIAKCINME</sequence>
<evidence type="ECO:0000256" key="1">
    <source>
        <dbReference type="PROSITE-ProRule" id="PRU10141"/>
    </source>
</evidence>
<dbReference type="InterPro" id="IPR051681">
    <property type="entry name" value="Ser/Thr_Kinases-Pseudokinases"/>
</dbReference>
<feature type="domain" description="Protein kinase" evidence="2">
    <location>
        <begin position="37"/>
        <end position="308"/>
    </location>
</feature>
<dbReference type="InterPro" id="IPR001245">
    <property type="entry name" value="Ser-Thr/Tyr_kinase_cat_dom"/>
</dbReference>
<dbReference type="Pfam" id="PF08238">
    <property type="entry name" value="Sel1"/>
    <property type="match status" value="4"/>
</dbReference>
<dbReference type="Proteomes" id="UP000022910">
    <property type="component" value="Unassembled WGS sequence"/>
</dbReference>
<dbReference type="SUPFAM" id="SSF56112">
    <property type="entry name" value="Protein kinase-like (PK-like)"/>
    <property type="match status" value="1"/>
</dbReference>
<dbReference type="GO" id="GO:0005524">
    <property type="term" value="F:ATP binding"/>
    <property type="evidence" value="ECO:0007669"/>
    <property type="project" value="UniProtKB-UniRule"/>
</dbReference>
<dbReference type="PANTHER" id="PTHR44329">
    <property type="entry name" value="SERINE/THREONINE-PROTEIN KINASE TNNI3K-RELATED"/>
    <property type="match status" value="1"/>
</dbReference>
<dbReference type="SMART" id="SM00671">
    <property type="entry name" value="SEL1"/>
    <property type="match status" value="4"/>
</dbReference>